<gene>
    <name evidence="5" type="primary">cbiD</name>
    <name evidence="7" type="ORF">CVV65_03560</name>
</gene>
<comment type="pathway">
    <text evidence="5">Cofactor biosynthesis; adenosylcobalamin biosynthesis; cob(II)yrinate a,c-diamide from sirohydrochlorin (anaerobic route): step 6/10.</text>
</comment>
<evidence type="ECO:0000256" key="6">
    <source>
        <dbReference type="SAM" id="MobiDB-lite"/>
    </source>
</evidence>
<dbReference type="NCBIfam" id="NF000849">
    <property type="entry name" value="PRK00075.1-1"/>
    <property type="match status" value="1"/>
</dbReference>
<keyword evidence="2 5" id="KW-0489">Methyltransferase</keyword>
<dbReference type="AlphaFoldDB" id="A0A2K8N6D1"/>
<dbReference type="PANTHER" id="PTHR35863:SF1">
    <property type="entry name" value="COBALT-PRECORRIN-5B C(1)-METHYLTRANSFERASE"/>
    <property type="match status" value="1"/>
</dbReference>
<dbReference type="UniPathway" id="UPA00148">
    <property type="reaction ID" value="UER00227"/>
</dbReference>
<evidence type="ECO:0000256" key="3">
    <source>
        <dbReference type="ARBA" id="ARBA00022679"/>
    </source>
</evidence>
<keyword evidence="1 5" id="KW-0169">Cobalamin biosynthesis</keyword>
<dbReference type="GO" id="GO:0032259">
    <property type="term" value="P:methylation"/>
    <property type="evidence" value="ECO:0007669"/>
    <property type="project" value="UniProtKB-KW"/>
</dbReference>
<feature type="region of interest" description="Disordered" evidence="6">
    <location>
        <begin position="362"/>
        <end position="384"/>
    </location>
</feature>
<reference evidence="8" key="1">
    <citation type="submission" date="2017-11" db="EMBL/GenBank/DDBJ databases">
        <title>Complete Genome Sequence of Kyrpidia sp. Strain EA-1, a thermophilic, hydrogen-oxidizing Bacterium, isolated from the Azores.</title>
        <authorList>
            <person name="Reiner J.E."/>
            <person name="Lapp C.J."/>
            <person name="Bunk B."/>
            <person name="Gescher J."/>
        </authorList>
    </citation>
    <scope>NUCLEOTIDE SEQUENCE [LARGE SCALE GENOMIC DNA]</scope>
    <source>
        <strain evidence="8">EA-1</strain>
    </source>
</reference>
<dbReference type="EMBL" id="CP024955">
    <property type="protein sequence ID" value="ATY84140.1"/>
    <property type="molecule type" value="Genomic_DNA"/>
</dbReference>
<dbReference type="PIRSF" id="PIRSF026782">
    <property type="entry name" value="CbiD"/>
    <property type="match status" value="1"/>
</dbReference>
<name>A0A2K8N6D1_9BACL</name>
<comment type="function">
    <text evidence="5">Catalyzes the methylation of C-1 in cobalt-precorrin-5B to form cobalt-precorrin-6A.</text>
</comment>
<dbReference type="SUPFAM" id="SSF111342">
    <property type="entry name" value="CbiD-like"/>
    <property type="match status" value="1"/>
</dbReference>
<evidence type="ECO:0000313" key="8">
    <source>
        <dbReference type="Proteomes" id="UP000231932"/>
    </source>
</evidence>
<accession>A0A2K8N6D1</accession>
<protein>
    <recommendedName>
        <fullName evidence="5">Cobalt-precorrin-5B C(1)-methyltransferase</fullName>
        <ecNumber evidence="5">2.1.1.195</ecNumber>
    </recommendedName>
    <alternativeName>
        <fullName evidence="5">Cobalt-precorrin-6A synthase</fullName>
    </alternativeName>
</protein>
<evidence type="ECO:0000256" key="2">
    <source>
        <dbReference type="ARBA" id="ARBA00022603"/>
    </source>
</evidence>
<sequence>MTEPPERPLRHGYTTGSCAAAATKAAVWALVHQQPLSEVEIGLPAGQRVRFAVEGLSFTPERAACAVIKDGGDDPDATHGAWIWSTVSWRGEPGIELEGGEGVGRVTKPGLAVPVGEPAINPVPRRMIRQAAEEAAGPEMLGRRGIRVVISVPGGEEIAKKTMNGRLGIIGGISILGTTGIVKPFSTAAWMASVAQAISVATAAGCRQVVLTTGGRSEKVAMRELSHLPEEAFIEMGDFLGFSLKQCAKRGVEKVTLCGMIGKFSKAAAGHMHLHSKGSSVDPGWLADLAVQSGVPPSEAEGIRRANTAKEIGDVLWSKGYHAFFERLCEEICARASEHVGGAFGVEMILCDLEGRVIGRGERPWNRSGSSASERTGLRDCPSR</sequence>
<organism evidence="7 8">
    <name type="scientific">Kyrpidia spormannii</name>
    <dbReference type="NCBI Taxonomy" id="2055160"/>
    <lineage>
        <taxon>Bacteria</taxon>
        <taxon>Bacillati</taxon>
        <taxon>Bacillota</taxon>
        <taxon>Bacilli</taxon>
        <taxon>Bacillales</taxon>
        <taxon>Alicyclobacillaceae</taxon>
        <taxon>Kyrpidia</taxon>
    </lineage>
</organism>
<proteinExistence type="inferred from homology"/>
<dbReference type="PANTHER" id="PTHR35863">
    <property type="entry name" value="COBALT-PRECORRIN-5B C(1)-METHYLTRANSFERASE"/>
    <property type="match status" value="1"/>
</dbReference>
<dbReference type="InterPro" id="IPR036074">
    <property type="entry name" value="CbiD_sf"/>
</dbReference>
<dbReference type="InterPro" id="IPR002748">
    <property type="entry name" value="CbiD"/>
</dbReference>
<dbReference type="GO" id="GO:0043780">
    <property type="term" value="F:cobalt-precorrin-5B C1-methyltransferase activity"/>
    <property type="evidence" value="ECO:0007669"/>
    <property type="project" value="RHEA"/>
</dbReference>
<dbReference type="Proteomes" id="UP000231932">
    <property type="component" value="Chromosome"/>
</dbReference>
<dbReference type="HAMAP" id="MF_00787">
    <property type="entry name" value="CbiD"/>
    <property type="match status" value="1"/>
</dbReference>
<comment type="similarity">
    <text evidence="5">Belongs to the CbiD family.</text>
</comment>
<dbReference type="GO" id="GO:0019251">
    <property type="term" value="P:anaerobic cobalamin biosynthetic process"/>
    <property type="evidence" value="ECO:0007669"/>
    <property type="project" value="UniProtKB-UniRule"/>
</dbReference>
<keyword evidence="3 5" id="KW-0808">Transferase</keyword>
<evidence type="ECO:0000256" key="1">
    <source>
        <dbReference type="ARBA" id="ARBA00022573"/>
    </source>
</evidence>
<comment type="catalytic activity">
    <reaction evidence="5">
        <text>Co-precorrin-5B + S-adenosyl-L-methionine = Co-precorrin-6A + S-adenosyl-L-homocysteine</text>
        <dbReference type="Rhea" id="RHEA:26285"/>
        <dbReference type="ChEBI" id="CHEBI:57856"/>
        <dbReference type="ChEBI" id="CHEBI:59789"/>
        <dbReference type="ChEBI" id="CHEBI:60063"/>
        <dbReference type="ChEBI" id="CHEBI:60064"/>
        <dbReference type="EC" id="2.1.1.195"/>
    </reaction>
</comment>
<dbReference type="OrthoDB" id="6439987at2"/>
<dbReference type="NCBIfam" id="TIGR00312">
    <property type="entry name" value="cbiD"/>
    <property type="match status" value="1"/>
</dbReference>
<evidence type="ECO:0000313" key="7">
    <source>
        <dbReference type="EMBL" id="ATY84140.1"/>
    </source>
</evidence>
<dbReference type="Pfam" id="PF01888">
    <property type="entry name" value="CbiD"/>
    <property type="match status" value="1"/>
</dbReference>
<dbReference type="KEGG" id="kyr:CVV65_03560"/>
<dbReference type="RefSeq" id="WP_100666970.1">
    <property type="nucleotide sequence ID" value="NZ_CP024955.1"/>
</dbReference>
<dbReference type="Gene3D" id="3.30.2110.10">
    <property type="entry name" value="CbiD-like"/>
    <property type="match status" value="1"/>
</dbReference>
<evidence type="ECO:0000256" key="5">
    <source>
        <dbReference type="HAMAP-Rule" id="MF_00787"/>
    </source>
</evidence>
<evidence type="ECO:0000256" key="4">
    <source>
        <dbReference type="ARBA" id="ARBA00022691"/>
    </source>
</evidence>
<dbReference type="EC" id="2.1.1.195" evidence="5"/>
<keyword evidence="8" id="KW-1185">Reference proteome</keyword>
<keyword evidence="4 5" id="KW-0949">S-adenosyl-L-methionine</keyword>